<organism evidence="3 4">
    <name type="scientific">Ancylomarina salipaludis</name>
    <dbReference type="NCBI Taxonomy" id="2501299"/>
    <lineage>
        <taxon>Bacteria</taxon>
        <taxon>Pseudomonadati</taxon>
        <taxon>Bacteroidota</taxon>
        <taxon>Bacteroidia</taxon>
        <taxon>Marinilabiliales</taxon>
        <taxon>Marinifilaceae</taxon>
        <taxon>Ancylomarina</taxon>
    </lineage>
</organism>
<feature type="signal peptide" evidence="1">
    <location>
        <begin position="1"/>
        <end position="19"/>
    </location>
</feature>
<feature type="domain" description="YARHG" evidence="2">
    <location>
        <begin position="190"/>
        <end position="272"/>
    </location>
</feature>
<dbReference type="AlphaFoldDB" id="A0A4V1MZX2"/>
<dbReference type="OrthoDB" id="1121919at2"/>
<dbReference type="InterPro" id="IPR025582">
    <property type="entry name" value="YARHG_dom"/>
</dbReference>
<sequence>MKKLIYIYLILLSSLSVLAQDTSIFKALEELKIGSNLPAEIAEKYFGAKPDYYGEVQPIELEYYKKYDDTSLIILKYYTGVGAYSLLKFINESRSRENEEYVIMQNSDHDGSYAIAKDTDYIFINDSIIELIDTKEIVKDSSKYDSKTNWIKGDNSFWDLETVTFDSYRYIKIDSNCVVSTFSPNREISESRMYKQVSERILSHKDLNELSKEELRIMRNEIFADYGYIFNSNDLKNYFNSKSWYTPKYKTVSSKLSMVEKINIKTILRLESKNSP</sequence>
<comment type="caution">
    <text evidence="3">The sequence shown here is derived from an EMBL/GenBank/DDBJ whole genome shotgun (WGS) entry which is preliminary data.</text>
</comment>
<gene>
    <name evidence="3" type="ORF">EO244_12970</name>
</gene>
<dbReference type="Proteomes" id="UP000289703">
    <property type="component" value="Unassembled WGS sequence"/>
</dbReference>
<dbReference type="Pfam" id="PF13308">
    <property type="entry name" value="YARHG"/>
    <property type="match status" value="1"/>
</dbReference>
<evidence type="ECO:0000313" key="4">
    <source>
        <dbReference type="Proteomes" id="UP000289703"/>
    </source>
</evidence>
<evidence type="ECO:0000256" key="1">
    <source>
        <dbReference type="SAM" id="SignalP"/>
    </source>
</evidence>
<evidence type="ECO:0000259" key="2">
    <source>
        <dbReference type="SMART" id="SM01324"/>
    </source>
</evidence>
<dbReference type="InterPro" id="IPR038434">
    <property type="entry name" value="YARHG_sf"/>
</dbReference>
<dbReference type="SMART" id="SM01324">
    <property type="entry name" value="YARHG"/>
    <property type="match status" value="1"/>
</dbReference>
<accession>A0A4V1MZX2</accession>
<name>A0A4V1MZX2_9BACT</name>
<keyword evidence="4" id="KW-1185">Reference proteome</keyword>
<evidence type="ECO:0000313" key="3">
    <source>
        <dbReference type="EMBL" id="RXQ91009.1"/>
    </source>
</evidence>
<dbReference type="EMBL" id="SAXA01000012">
    <property type="protein sequence ID" value="RXQ91009.1"/>
    <property type="molecule type" value="Genomic_DNA"/>
</dbReference>
<dbReference type="Gene3D" id="1.20.58.1690">
    <property type="match status" value="1"/>
</dbReference>
<proteinExistence type="predicted"/>
<dbReference type="RefSeq" id="WP_129255110.1">
    <property type="nucleotide sequence ID" value="NZ_SAXA01000012.1"/>
</dbReference>
<feature type="chain" id="PRO_5020199472" evidence="1">
    <location>
        <begin position="20"/>
        <end position="276"/>
    </location>
</feature>
<keyword evidence="1" id="KW-0732">Signal</keyword>
<reference evidence="3 4" key="1">
    <citation type="submission" date="2019-01" db="EMBL/GenBank/DDBJ databases">
        <title>Ancylomarina salipaludis sp. nov., isolated from a salt marsh.</title>
        <authorList>
            <person name="Yoon J.-H."/>
        </authorList>
    </citation>
    <scope>NUCLEOTIDE SEQUENCE [LARGE SCALE GENOMIC DNA]</scope>
    <source>
        <strain evidence="3 4">SHSM-M15</strain>
    </source>
</reference>
<protein>
    <submittedName>
        <fullName evidence="3">YARHG domain-containing protein</fullName>
    </submittedName>
</protein>